<keyword evidence="3" id="KW-1185">Reference proteome</keyword>
<dbReference type="RefSeq" id="WP_285153546.1">
    <property type="nucleotide sequence ID" value="NZ_JASSPP010000014.1"/>
</dbReference>
<evidence type="ECO:0000256" key="1">
    <source>
        <dbReference type="SAM" id="SignalP"/>
    </source>
</evidence>
<gene>
    <name evidence="2" type="ORF">QQA45_06750</name>
</gene>
<evidence type="ECO:0000313" key="3">
    <source>
        <dbReference type="Proteomes" id="UP001225134"/>
    </source>
</evidence>
<dbReference type="SUPFAM" id="SSF56935">
    <property type="entry name" value="Porins"/>
    <property type="match status" value="1"/>
</dbReference>
<feature type="chain" id="PRO_5046705354" evidence="1">
    <location>
        <begin position="20"/>
        <end position="458"/>
    </location>
</feature>
<comment type="caution">
    <text evidence="2">The sequence shown here is derived from an EMBL/GenBank/DDBJ whole genome shotgun (WGS) entry which is preliminary data.</text>
</comment>
<evidence type="ECO:0000313" key="2">
    <source>
        <dbReference type="EMBL" id="MDK9581177.1"/>
    </source>
</evidence>
<sequence length="458" mass="52742">MKKLIFFSLLSALSFSQKAQSFIEGNINTKSTFNNSFHYQDTDTDETLKGEIIVPNSGITFGAELQHRSQLSVFPYVLEPTGVFEKLEKNLDFMDSNAYIKFKKDNFNAKVKLNKNLKLGLDFDYQNYSLHNIEFGINTKSSFPLIKQRNYSPTYTTLKAFVQKDIWKLKDVRLDLETQHQIDKDTTSLGLQYFLASASARYTDIKDIKFYAEAKLKYQFANTYPIWDEIESVHVDCGHNHSHDNSSNSKKEEHDIFTHFHGFRQKSSETYEMAKDKKFIEQNKFAQSYILASKYTGIDNLELIGKVKFYHGDNSEKGKNSIYEIAGLASFVAKYTGIKNLTIKNELVGFIEKDKLESGANFVTKELKNTINVKYCHNFTDKLEFCPEGQTTLQLRGSSNHALFISPKVTLIYKPTNKFTLETGVEDKLAFSLNKSNKNYIELNNNIVSTKFKVKYSW</sequence>
<accession>A0ABT7HLP0</accession>
<dbReference type="EMBL" id="JASSPP010000014">
    <property type="protein sequence ID" value="MDK9581177.1"/>
    <property type="molecule type" value="Genomic_DNA"/>
</dbReference>
<reference evidence="2 3" key="1">
    <citation type="submission" date="2023-06" db="EMBL/GenBank/DDBJ databases">
        <title>Antibody response to the Sneathia vaginalis cytopathogenic toxin A during pregnancy.</title>
        <authorList>
            <person name="Mccoy Z.T."/>
            <person name="Serrano M.G."/>
            <person name="Spaine K."/>
            <person name="Edwards D.J."/>
            <person name="Buck G.A."/>
            <person name="Jefferson K."/>
        </authorList>
    </citation>
    <scope>NUCLEOTIDE SEQUENCE [LARGE SCALE GENOMIC DNA]</scope>
    <source>
        <strain evidence="2 3">CCUG 42621</strain>
    </source>
</reference>
<protein>
    <submittedName>
        <fullName evidence="2">Uncharacterized protein</fullName>
    </submittedName>
</protein>
<name>A0ABT7HLP0_9FUSO</name>
<feature type="signal peptide" evidence="1">
    <location>
        <begin position="1"/>
        <end position="19"/>
    </location>
</feature>
<dbReference type="Proteomes" id="UP001225134">
    <property type="component" value="Unassembled WGS sequence"/>
</dbReference>
<keyword evidence="1" id="KW-0732">Signal</keyword>
<organism evidence="2 3">
    <name type="scientific">Sneathia sanguinegens</name>
    <dbReference type="NCBI Taxonomy" id="40543"/>
    <lineage>
        <taxon>Bacteria</taxon>
        <taxon>Fusobacteriati</taxon>
        <taxon>Fusobacteriota</taxon>
        <taxon>Fusobacteriia</taxon>
        <taxon>Fusobacteriales</taxon>
        <taxon>Leptotrichiaceae</taxon>
        <taxon>Sneathia</taxon>
    </lineage>
</organism>
<proteinExistence type="predicted"/>